<evidence type="ECO:0000313" key="2">
    <source>
        <dbReference type="EMBL" id="OBY64047.1"/>
    </source>
</evidence>
<keyword evidence="1" id="KW-0732">Signal</keyword>
<dbReference type="CDD" id="cd12105">
    <property type="entry name" value="HmuY"/>
    <property type="match status" value="1"/>
</dbReference>
<dbReference type="STRING" id="1774273.LPB03_05985"/>
<dbReference type="AlphaFoldDB" id="A0A1B8TWM7"/>
<dbReference type="InterPro" id="IPR025921">
    <property type="entry name" value="HmuY"/>
</dbReference>
<dbReference type="OrthoDB" id="1091850at2"/>
<protein>
    <recommendedName>
        <fullName evidence="4">HmuY protein</fullName>
    </recommendedName>
</protein>
<feature type="signal peptide" evidence="1">
    <location>
        <begin position="1"/>
        <end position="21"/>
    </location>
</feature>
<evidence type="ECO:0008006" key="4">
    <source>
        <dbReference type="Google" id="ProtNLM"/>
    </source>
</evidence>
<dbReference type="Proteomes" id="UP000092584">
    <property type="component" value="Unassembled WGS sequence"/>
</dbReference>
<evidence type="ECO:0000256" key="1">
    <source>
        <dbReference type="SAM" id="SignalP"/>
    </source>
</evidence>
<dbReference type="EMBL" id="LSFM01000022">
    <property type="protein sequence ID" value="OBY64047.1"/>
    <property type="molecule type" value="Genomic_DNA"/>
</dbReference>
<dbReference type="RefSeq" id="WP_065318799.1">
    <property type="nucleotide sequence ID" value="NZ_CP017477.1"/>
</dbReference>
<comment type="caution">
    <text evidence="2">The sequence shown here is derived from an EMBL/GenBank/DDBJ whole genome shotgun (WGS) entry which is preliminary data.</text>
</comment>
<proteinExistence type="predicted"/>
<feature type="chain" id="PRO_5008615753" description="HmuY protein" evidence="1">
    <location>
        <begin position="22"/>
        <end position="360"/>
    </location>
</feature>
<organism evidence="2 3">
    <name type="scientific">Polaribacter vadi</name>
    <dbReference type="NCBI Taxonomy" id="1774273"/>
    <lineage>
        <taxon>Bacteria</taxon>
        <taxon>Pseudomonadati</taxon>
        <taxon>Bacteroidota</taxon>
        <taxon>Flavobacteriia</taxon>
        <taxon>Flavobacteriales</taxon>
        <taxon>Flavobacteriaceae</taxon>
    </lineage>
</organism>
<evidence type="ECO:0000313" key="3">
    <source>
        <dbReference type="Proteomes" id="UP000092584"/>
    </source>
</evidence>
<dbReference type="PROSITE" id="PS51257">
    <property type="entry name" value="PROKAR_LIPOPROTEIN"/>
    <property type="match status" value="1"/>
</dbReference>
<sequence>MTNKFLTFILCLAVFSFTSCDSDSTPTDPIVIIIDGASVSPEVGGPNEPNQVYVDLSTNTSTAVKRDSWDLGFYSGSNFRVVINGSISMASAKLSTTNIDAVKSSDQEVIDLQPLVRTNTYTDESAPFVDAPNGDILETAITEISDIDSENSVYLLNLGYEVGATTPATGSYSANGEARGWKKIRILKDGDNYILQYADLDATTHIEIAISKNDAYHFTFFSFNTENEVNVEPLKNEWDLNFTIFTNLIPTAGPYVYPDYVTNNTKASAQVYMIDTDEENSTYDTFTKEDVVSANFTNDQRGIGSSWRNGGGPSSLPSLKENVFYVVNDTDGNLYKLKFLALTNADGERGYPEFVYSLLK</sequence>
<gene>
    <name evidence="2" type="ORF">LPB3_06500</name>
</gene>
<accession>A0A1B8TWM7</accession>
<name>A0A1B8TWM7_9FLAO</name>
<reference evidence="3" key="1">
    <citation type="submission" date="2016-02" db="EMBL/GenBank/DDBJ databases">
        <authorList>
            <person name="Shin S.-K."/>
            <person name="Yi H."/>
            <person name="Kim E."/>
        </authorList>
    </citation>
    <scope>NUCLEOTIDE SEQUENCE [LARGE SCALE GENOMIC DNA]</scope>
    <source>
        <strain evidence="3">LPB0003</strain>
    </source>
</reference>
<keyword evidence="3" id="KW-1185">Reference proteome</keyword>
<dbReference type="KEGG" id="pob:LPB03_05985"/>
<dbReference type="Pfam" id="PF14064">
    <property type="entry name" value="HmuY"/>
    <property type="match status" value="2"/>
</dbReference>